<reference evidence="2" key="1">
    <citation type="submission" date="2023-03" db="EMBL/GenBank/DDBJ databases">
        <title>Chromosome-scale reference genome and RAD-based genetic map of yellow starthistle (Centaurea solstitialis) reveal putative structural variation and QTLs associated with invader traits.</title>
        <authorList>
            <person name="Reatini B."/>
            <person name="Cang F.A."/>
            <person name="Jiang Q."/>
            <person name="Mckibben M.T.W."/>
            <person name="Barker M.S."/>
            <person name="Rieseberg L.H."/>
            <person name="Dlugosch K.M."/>
        </authorList>
    </citation>
    <scope>NUCLEOTIDE SEQUENCE</scope>
    <source>
        <strain evidence="2">CAN-66</strain>
        <tissue evidence="2">Leaf</tissue>
    </source>
</reference>
<feature type="region of interest" description="Disordered" evidence="1">
    <location>
        <begin position="91"/>
        <end position="123"/>
    </location>
</feature>
<evidence type="ECO:0000313" key="3">
    <source>
        <dbReference type="Proteomes" id="UP001172457"/>
    </source>
</evidence>
<evidence type="ECO:0000256" key="1">
    <source>
        <dbReference type="SAM" id="MobiDB-lite"/>
    </source>
</evidence>
<evidence type="ECO:0000313" key="2">
    <source>
        <dbReference type="EMBL" id="KAJ9556392.1"/>
    </source>
</evidence>
<sequence length="145" mass="16797">MLLMPDIQIRKAILLHTKEPISVITYQIFVDDKQLHYGAPKGAKVTFNYRHSSLRNVILKDMHPSFTYDTTSMAIHNYIRMDGRHDEAFEIAQQESYNPRIDVDDERSGSNNETQDDISSSRKVDDLYMSAVRDMIAGDLMRQSR</sequence>
<accession>A0AA38TRP5</accession>
<proteinExistence type="predicted"/>
<protein>
    <submittedName>
        <fullName evidence="2">Uncharacterized protein</fullName>
    </submittedName>
</protein>
<dbReference type="Proteomes" id="UP001172457">
    <property type="component" value="Chromosome 3"/>
</dbReference>
<gene>
    <name evidence="2" type="ORF">OSB04_011006</name>
</gene>
<organism evidence="2 3">
    <name type="scientific">Centaurea solstitialis</name>
    <name type="common">yellow star-thistle</name>
    <dbReference type="NCBI Taxonomy" id="347529"/>
    <lineage>
        <taxon>Eukaryota</taxon>
        <taxon>Viridiplantae</taxon>
        <taxon>Streptophyta</taxon>
        <taxon>Embryophyta</taxon>
        <taxon>Tracheophyta</taxon>
        <taxon>Spermatophyta</taxon>
        <taxon>Magnoliopsida</taxon>
        <taxon>eudicotyledons</taxon>
        <taxon>Gunneridae</taxon>
        <taxon>Pentapetalae</taxon>
        <taxon>asterids</taxon>
        <taxon>campanulids</taxon>
        <taxon>Asterales</taxon>
        <taxon>Asteraceae</taxon>
        <taxon>Carduoideae</taxon>
        <taxon>Cardueae</taxon>
        <taxon>Centaureinae</taxon>
        <taxon>Centaurea</taxon>
    </lineage>
</organism>
<keyword evidence="3" id="KW-1185">Reference proteome</keyword>
<dbReference type="AlphaFoldDB" id="A0AA38TRP5"/>
<comment type="caution">
    <text evidence="2">The sequence shown here is derived from an EMBL/GenBank/DDBJ whole genome shotgun (WGS) entry which is preliminary data.</text>
</comment>
<name>A0AA38TRP5_9ASTR</name>
<dbReference type="EMBL" id="JARYMX010000003">
    <property type="protein sequence ID" value="KAJ9556392.1"/>
    <property type="molecule type" value="Genomic_DNA"/>
</dbReference>